<organism evidence="2 3">
    <name type="scientific">Stephania yunnanensis</name>
    <dbReference type="NCBI Taxonomy" id="152371"/>
    <lineage>
        <taxon>Eukaryota</taxon>
        <taxon>Viridiplantae</taxon>
        <taxon>Streptophyta</taxon>
        <taxon>Embryophyta</taxon>
        <taxon>Tracheophyta</taxon>
        <taxon>Spermatophyta</taxon>
        <taxon>Magnoliopsida</taxon>
        <taxon>Ranunculales</taxon>
        <taxon>Menispermaceae</taxon>
        <taxon>Menispermoideae</taxon>
        <taxon>Cissampelideae</taxon>
        <taxon>Stephania</taxon>
    </lineage>
</organism>
<accession>A0AAP0HZ84</accession>
<evidence type="ECO:0000256" key="1">
    <source>
        <dbReference type="SAM" id="MobiDB-lite"/>
    </source>
</evidence>
<dbReference type="Proteomes" id="UP001420932">
    <property type="component" value="Unassembled WGS sequence"/>
</dbReference>
<evidence type="ECO:0000313" key="3">
    <source>
        <dbReference type="Proteomes" id="UP001420932"/>
    </source>
</evidence>
<feature type="compositionally biased region" description="Polar residues" evidence="1">
    <location>
        <begin position="31"/>
        <end position="42"/>
    </location>
</feature>
<feature type="compositionally biased region" description="Basic and acidic residues" evidence="1">
    <location>
        <begin position="1"/>
        <end position="20"/>
    </location>
</feature>
<dbReference type="AlphaFoldDB" id="A0AAP0HZ84"/>
<proteinExistence type="predicted"/>
<sequence>MERDAAEGGRRRGRLCERAPEQGAAEADAIRSSSGSGTWRNSRQWYMEERMRRVQMDEGSLDGSSGGRSKNGSGMHRAKIARGVQGGG</sequence>
<reference evidence="2 3" key="1">
    <citation type="submission" date="2024-01" db="EMBL/GenBank/DDBJ databases">
        <title>Genome assemblies of Stephania.</title>
        <authorList>
            <person name="Yang L."/>
        </authorList>
    </citation>
    <scope>NUCLEOTIDE SEQUENCE [LARGE SCALE GENOMIC DNA]</scope>
    <source>
        <strain evidence="2">YNDBR</strain>
        <tissue evidence="2">Leaf</tissue>
    </source>
</reference>
<protein>
    <submittedName>
        <fullName evidence="2">Uncharacterized protein</fullName>
    </submittedName>
</protein>
<name>A0AAP0HZ84_9MAGN</name>
<comment type="caution">
    <text evidence="2">The sequence shown here is derived from an EMBL/GenBank/DDBJ whole genome shotgun (WGS) entry which is preliminary data.</text>
</comment>
<dbReference type="EMBL" id="JBBNAF010000010">
    <property type="protein sequence ID" value="KAK9107083.1"/>
    <property type="molecule type" value="Genomic_DNA"/>
</dbReference>
<gene>
    <name evidence="2" type="ORF">Syun_023094</name>
</gene>
<feature type="region of interest" description="Disordered" evidence="1">
    <location>
        <begin position="55"/>
        <end position="88"/>
    </location>
</feature>
<evidence type="ECO:0000313" key="2">
    <source>
        <dbReference type="EMBL" id="KAK9107083.1"/>
    </source>
</evidence>
<keyword evidence="3" id="KW-1185">Reference proteome</keyword>
<feature type="region of interest" description="Disordered" evidence="1">
    <location>
        <begin position="1"/>
        <end position="42"/>
    </location>
</feature>